<dbReference type="OrthoDB" id="8659436at2"/>
<evidence type="ECO:0000256" key="6">
    <source>
        <dbReference type="ARBA" id="ARBA00023163"/>
    </source>
</evidence>
<evidence type="ECO:0000256" key="4">
    <source>
        <dbReference type="ARBA" id="ARBA00023015"/>
    </source>
</evidence>
<dbReference type="GO" id="GO:0000976">
    <property type="term" value="F:transcription cis-regulatory region binding"/>
    <property type="evidence" value="ECO:0007669"/>
    <property type="project" value="TreeGrafter"/>
</dbReference>
<dbReference type="SUPFAM" id="SSF46785">
    <property type="entry name" value="Winged helix' DNA-binding domain"/>
    <property type="match status" value="1"/>
</dbReference>
<keyword evidence="2" id="KW-0678">Repressor</keyword>
<gene>
    <name evidence="9" type="ORF">SAMN04488528_1006149</name>
</gene>
<dbReference type="GO" id="GO:0045892">
    <property type="term" value="P:negative regulation of DNA-templated transcription"/>
    <property type="evidence" value="ECO:0007669"/>
    <property type="project" value="TreeGrafter"/>
</dbReference>
<dbReference type="AlphaFoldDB" id="A0A1I0WYC8"/>
<dbReference type="InterPro" id="IPR043135">
    <property type="entry name" value="Fur_C"/>
</dbReference>
<dbReference type="Proteomes" id="UP000198619">
    <property type="component" value="Unassembled WGS sequence"/>
</dbReference>
<keyword evidence="10" id="KW-1185">Reference proteome</keyword>
<keyword evidence="6" id="KW-0804">Transcription</keyword>
<dbReference type="InterPro" id="IPR036390">
    <property type="entry name" value="WH_DNA-bd_sf"/>
</dbReference>
<dbReference type="PANTHER" id="PTHR33202:SF8">
    <property type="entry name" value="PEROXIDE-RESPONSIVE REPRESSOR PERR"/>
    <property type="match status" value="1"/>
</dbReference>
<dbReference type="Gene3D" id="1.10.10.10">
    <property type="entry name" value="Winged helix-like DNA-binding domain superfamily/Winged helix DNA-binding domain"/>
    <property type="match status" value="1"/>
</dbReference>
<dbReference type="RefSeq" id="WP_090039585.1">
    <property type="nucleotide sequence ID" value="NZ_FOKI01000006.1"/>
</dbReference>
<evidence type="ECO:0000256" key="3">
    <source>
        <dbReference type="ARBA" id="ARBA00022833"/>
    </source>
</evidence>
<evidence type="ECO:0000313" key="10">
    <source>
        <dbReference type="Proteomes" id="UP000198619"/>
    </source>
</evidence>
<feature type="binding site" evidence="8">
    <location>
        <position position="122"/>
    </location>
    <ligand>
        <name>Fe cation</name>
        <dbReference type="ChEBI" id="CHEBI:24875"/>
    </ligand>
</feature>
<comment type="similarity">
    <text evidence="1">Belongs to the Fur family.</text>
</comment>
<dbReference type="PANTHER" id="PTHR33202">
    <property type="entry name" value="ZINC UPTAKE REGULATION PROTEIN"/>
    <property type="match status" value="1"/>
</dbReference>
<keyword evidence="5" id="KW-0238">DNA-binding</keyword>
<organism evidence="9 10">
    <name type="scientific">Clostridium frigidicarnis</name>
    <dbReference type="NCBI Taxonomy" id="84698"/>
    <lineage>
        <taxon>Bacteria</taxon>
        <taxon>Bacillati</taxon>
        <taxon>Bacillota</taxon>
        <taxon>Clostridia</taxon>
        <taxon>Eubacteriales</taxon>
        <taxon>Clostridiaceae</taxon>
        <taxon>Clostridium</taxon>
    </lineage>
</organism>
<keyword evidence="4" id="KW-0805">Transcription regulation</keyword>
<dbReference type="STRING" id="84698.SAMN04488528_1006149"/>
<dbReference type="GO" id="GO:1900376">
    <property type="term" value="P:regulation of secondary metabolite biosynthetic process"/>
    <property type="evidence" value="ECO:0007669"/>
    <property type="project" value="TreeGrafter"/>
</dbReference>
<evidence type="ECO:0000256" key="7">
    <source>
        <dbReference type="PIRSR" id="PIRSR602481-1"/>
    </source>
</evidence>
<evidence type="ECO:0000313" key="9">
    <source>
        <dbReference type="EMBL" id="SFA93407.1"/>
    </source>
</evidence>
<feature type="binding site" evidence="7">
    <location>
        <position position="130"/>
    </location>
    <ligand>
        <name>Zn(2+)</name>
        <dbReference type="ChEBI" id="CHEBI:29105"/>
    </ligand>
</feature>
<evidence type="ECO:0000256" key="8">
    <source>
        <dbReference type="PIRSR" id="PIRSR602481-2"/>
    </source>
</evidence>
<feature type="binding site" evidence="7">
    <location>
        <position position="94"/>
    </location>
    <ligand>
        <name>Zn(2+)</name>
        <dbReference type="ChEBI" id="CHEBI:29105"/>
    </ligand>
</feature>
<dbReference type="GO" id="GO:0008270">
    <property type="term" value="F:zinc ion binding"/>
    <property type="evidence" value="ECO:0007669"/>
    <property type="project" value="TreeGrafter"/>
</dbReference>
<comment type="cofactor">
    <cofactor evidence="8">
        <name>Mn(2+)</name>
        <dbReference type="ChEBI" id="CHEBI:29035"/>
    </cofactor>
    <cofactor evidence="8">
        <name>Fe(2+)</name>
        <dbReference type="ChEBI" id="CHEBI:29033"/>
    </cofactor>
    <text evidence="8">Binds 1 Mn(2+) or Fe(2+) ion per subunit.</text>
</comment>
<dbReference type="Pfam" id="PF01475">
    <property type="entry name" value="FUR"/>
    <property type="match status" value="1"/>
</dbReference>
<evidence type="ECO:0000256" key="1">
    <source>
        <dbReference type="ARBA" id="ARBA00007957"/>
    </source>
</evidence>
<reference evidence="9 10" key="1">
    <citation type="submission" date="2016-10" db="EMBL/GenBank/DDBJ databases">
        <authorList>
            <person name="de Groot N.N."/>
        </authorList>
    </citation>
    <scope>NUCLEOTIDE SEQUENCE [LARGE SCALE GENOMIC DNA]</scope>
    <source>
        <strain evidence="9 10">DSM 12271</strain>
    </source>
</reference>
<dbReference type="GO" id="GO:0003700">
    <property type="term" value="F:DNA-binding transcription factor activity"/>
    <property type="evidence" value="ECO:0007669"/>
    <property type="project" value="InterPro"/>
</dbReference>
<feature type="binding site" evidence="7">
    <location>
        <position position="133"/>
    </location>
    <ligand>
        <name>Zn(2+)</name>
        <dbReference type="ChEBI" id="CHEBI:29105"/>
    </ligand>
</feature>
<protein>
    <submittedName>
        <fullName evidence="9">Fe2+ or Zn2+ uptake regulation protein</fullName>
    </submittedName>
</protein>
<sequence>MQAIKVFNEHNIKLTKARISIYNIIMEEHDAITAEDVYKKCLENGLNINLSTVYRTLDLFEDKSIVEKYDLGKGCYNFSIQKNDHKHVLQCSICHKEIELNCPMKQIEAMVKSETGFVLLEHELKMKGLCKDCSDEK</sequence>
<dbReference type="InterPro" id="IPR036388">
    <property type="entry name" value="WH-like_DNA-bd_sf"/>
</dbReference>
<keyword evidence="7" id="KW-0479">Metal-binding</keyword>
<dbReference type="EMBL" id="FOKI01000006">
    <property type="protein sequence ID" value="SFA93407.1"/>
    <property type="molecule type" value="Genomic_DNA"/>
</dbReference>
<dbReference type="InterPro" id="IPR002481">
    <property type="entry name" value="FUR"/>
</dbReference>
<keyword evidence="8" id="KW-0408">Iron</keyword>
<evidence type="ECO:0000256" key="2">
    <source>
        <dbReference type="ARBA" id="ARBA00022491"/>
    </source>
</evidence>
<proteinExistence type="inferred from homology"/>
<comment type="cofactor">
    <cofactor evidence="7">
        <name>Zn(2+)</name>
        <dbReference type="ChEBI" id="CHEBI:29105"/>
    </cofactor>
    <text evidence="7">Binds 1 zinc ion per subunit.</text>
</comment>
<dbReference type="Gene3D" id="3.30.1490.190">
    <property type="match status" value="1"/>
</dbReference>
<feature type="binding site" evidence="8">
    <location>
        <position position="85"/>
    </location>
    <ligand>
        <name>Fe cation</name>
        <dbReference type="ChEBI" id="CHEBI:24875"/>
    </ligand>
</feature>
<keyword evidence="3 7" id="KW-0862">Zinc</keyword>
<feature type="binding site" evidence="7">
    <location>
        <position position="91"/>
    </location>
    <ligand>
        <name>Zn(2+)</name>
        <dbReference type="ChEBI" id="CHEBI:29105"/>
    </ligand>
</feature>
<accession>A0A1I0WYC8</accession>
<evidence type="ECO:0000256" key="5">
    <source>
        <dbReference type="ARBA" id="ARBA00023125"/>
    </source>
</evidence>
<dbReference type="CDD" id="cd07153">
    <property type="entry name" value="Fur_like"/>
    <property type="match status" value="1"/>
</dbReference>
<name>A0A1I0WYC8_9CLOT</name>